<accession>A0AAV7KZP0</accession>
<dbReference type="AlphaFoldDB" id="A0AAV7KZP0"/>
<name>A0AAV7KZP0_PLEWA</name>
<dbReference type="EMBL" id="JANPWB010000016">
    <property type="protein sequence ID" value="KAJ1084750.1"/>
    <property type="molecule type" value="Genomic_DNA"/>
</dbReference>
<evidence type="ECO:0000313" key="2">
    <source>
        <dbReference type="Proteomes" id="UP001066276"/>
    </source>
</evidence>
<sequence>MVASAGLHGRTMLHTWDCQCGEITERGRAQPLCKAQQQTAQYVLLLALRSGRVPGCQLQMAILSSSIRRILLPLDHLIDIIAGAHWLAWQEGEASRHALPATE</sequence>
<comment type="caution">
    <text evidence="1">The sequence shown here is derived from an EMBL/GenBank/DDBJ whole genome shotgun (WGS) entry which is preliminary data.</text>
</comment>
<protein>
    <submittedName>
        <fullName evidence="1">Uncharacterized protein</fullName>
    </submittedName>
</protein>
<dbReference type="Proteomes" id="UP001066276">
    <property type="component" value="Chromosome 12"/>
</dbReference>
<reference evidence="1" key="1">
    <citation type="journal article" date="2022" name="bioRxiv">
        <title>Sequencing and chromosome-scale assembly of the giantPleurodeles waltlgenome.</title>
        <authorList>
            <person name="Brown T."/>
            <person name="Elewa A."/>
            <person name="Iarovenko S."/>
            <person name="Subramanian E."/>
            <person name="Araus A.J."/>
            <person name="Petzold A."/>
            <person name="Susuki M."/>
            <person name="Suzuki K.-i.T."/>
            <person name="Hayashi T."/>
            <person name="Toyoda A."/>
            <person name="Oliveira C."/>
            <person name="Osipova E."/>
            <person name="Leigh N.D."/>
            <person name="Simon A."/>
            <person name="Yun M.H."/>
        </authorList>
    </citation>
    <scope>NUCLEOTIDE SEQUENCE</scope>
    <source>
        <strain evidence="1">20211129_DDA</strain>
        <tissue evidence="1">Liver</tissue>
    </source>
</reference>
<organism evidence="1 2">
    <name type="scientific">Pleurodeles waltl</name>
    <name type="common">Iberian ribbed newt</name>
    <dbReference type="NCBI Taxonomy" id="8319"/>
    <lineage>
        <taxon>Eukaryota</taxon>
        <taxon>Metazoa</taxon>
        <taxon>Chordata</taxon>
        <taxon>Craniata</taxon>
        <taxon>Vertebrata</taxon>
        <taxon>Euteleostomi</taxon>
        <taxon>Amphibia</taxon>
        <taxon>Batrachia</taxon>
        <taxon>Caudata</taxon>
        <taxon>Salamandroidea</taxon>
        <taxon>Salamandridae</taxon>
        <taxon>Pleurodelinae</taxon>
        <taxon>Pleurodeles</taxon>
    </lineage>
</organism>
<gene>
    <name evidence="1" type="ORF">NDU88_004896</name>
</gene>
<proteinExistence type="predicted"/>
<keyword evidence="2" id="KW-1185">Reference proteome</keyword>
<evidence type="ECO:0000313" key="1">
    <source>
        <dbReference type="EMBL" id="KAJ1084750.1"/>
    </source>
</evidence>